<name>A0A420HCQ1_9PEZI</name>
<dbReference type="PANTHER" id="PTHR46014">
    <property type="entry name" value="TETRATRICOPEPTIDE REPEAT PROTEIN 1"/>
    <property type="match status" value="1"/>
</dbReference>
<dbReference type="SUPFAM" id="SSF48452">
    <property type="entry name" value="TPR-like"/>
    <property type="match status" value="1"/>
</dbReference>
<feature type="region of interest" description="Disordered" evidence="1">
    <location>
        <begin position="1"/>
        <end position="20"/>
    </location>
</feature>
<sequence>MTSGTEDLPQDGEDTHHQTTNLTTRFSALEEASLLKESDTIKANANALFIKTEYNDAIKIYNEALSVCPEYLDYEVAILNSNVAACYLKLQNWKEATKFATAALERLEKLEKFQAEENEIIEDVTAEKADEEIVSAGAAMAEVTDYAIKRKMDIEKIKKKSLMRRARSNCEIGGWSSLQSAQEDYKILSQMPNLSPEERNMIQRQMATLPARTKVAQDKEIGDLMGQLKNLGNGILKPFGLSTDNFKMQKDEKTGGYSMNFNQNPSDS</sequence>
<dbReference type="InterPro" id="IPR052769">
    <property type="entry name" value="TPR_domain_protein"/>
</dbReference>
<dbReference type="AlphaFoldDB" id="A0A420HCQ1"/>
<dbReference type="InterPro" id="IPR019734">
    <property type="entry name" value="TPR_rpt"/>
</dbReference>
<accession>A0A420HCQ1</accession>
<reference evidence="2 3" key="1">
    <citation type="journal article" date="2018" name="BMC Genomics">
        <title>Comparative genome analyses reveal sequence features reflecting distinct modes of host-adaptation between dicot and monocot powdery mildew.</title>
        <authorList>
            <person name="Wu Y."/>
            <person name="Ma X."/>
            <person name="Pan Z."/>
            <person name="Kale S.D."/>
            <person name="Song Y."/>
            <person name="King H."/>
            <person name="Zhang Q."/>
            <person name="Presley C."/>
            <person name="Deng X."/>
            <person name="Wei C.I."/>
            <person name="Xiao S."/>
        </authorList>
    </citation>
    <scope>NUCLEOTIDE SEQUENCE [LARGE SCALE GENOMIC DNA]</scope>
    <source>
        <strain evidence="2">UCSC1</strain>
    </source>
</reference>
<dbReference type="OrthoDB" id="1872379at2759"/>
<comment type="caution">
    <text evidence="2">The sequence shown here is derived from an EMBL/GenBank/DDBJ whole genome shotgun (WGS) entry which is preliminary data.</text>
</comment>
<dbReference type="InterPro" id="IPR011990">
    <property type="entry name" value="TPR-like_helical_dom_sf"/>
</dbReference>
<evidence type="ECO:0000313" key="3">
    <source>
        <dbReference type="Proteomes" id="UP000285405"/>
    </source>
</evidence>
<protein>
    <submittedName>
        <fullName evidence="2">Tetratricopeptide repeat protein 1</fullName>
    </submittedName>
</protein>
<dbReference type="Gene3D" id="1.25.40.10">
    <property type="entry name" value="Tetratricopeptide repeat domain"/>
    <property type="match status" value="1"/>
</dbReference>
<proteinExistence type="predicted"/>
<evidence type="ECO:0000256" key="1">
    <source>
        <dbReference type="SAM" id="MobiDB-lite"/>
    </source>
</evidence>
<dbReference type="EMBL" id="MCBR01020559">
    <property type="protein sequence ID" value="RKF55226.1"/>
    <property type="molecule type" value="Genomic_DNA"/>
</dbReference>
<gene>
    <name evidence="2" type="ORF">GcC1_205027</name>
</gene>
<dbReference type="SMART" id="SM00028">
    <property type="entry name" value="TPR"/>
    <property type="match status" value="2"/>
</dbReference>
<dbReference type="PANTHER" id="PTHR46014:SF1">
    <property type="entry name" value="TETRATRICOPEPTIDE REPEAT PROTEIN 1"/>
    <property type="match status" value="1"/>
</dbReference>
<evidence type="ECO:0000313" key="2">
    <source>
        <dbReference type="EMBL" id="RKF55226.1"/>
    </source>
</evidence>
<dbReference type="Proteomes" id="UP000285405">
    <property type="component" value="Unassembled WGS sequence"/>
</dbReference>
<organism evidence="2 3">
    <name type="scientific">Golovinomyces cichoracearum</name>
    <dbReference type="NCBI Taxonomy" id="62708"/>
    <lineage>
        <taxon>Eukaryota</taxon>
        <taxon>Fungi</taxon>
        <taxon>Dikarya</taxon>
        <taxon>Ascomycota</taxon>
        <taxon>Pezizomycotina</taxon>
        <taxon>Leotiomycetes</taxon>
        <taxon>Erysiphales</taxon>
        <taxon>Erysiphaceae</taxon>
        <taxon>Golovinomyces</taxon>
    </lineage>
</organism>